<sequence>MSFSKTTSSSKAPSLELLENTPVQELLPNLELLQASKLQLPLTFKPQVARSTSHDQASLESQAQSEGFFVISSALEQPHLKRPNPAEKAKMYRRVLQLNPGIFRLSVQLPSGKTLTMWVCKHNTIDSLARNIALLEHVRPEDIRLGKMINRRIEFTERIRSRVQWLWEPIVPGRFRGDWGMELANLKEGSRVFVEFAYEMCSSKD</sequence>
<keyword evidence="2" id="KW-1185">Reference proteome</keyword>
<evidence type="ECO:0000313" key="2">
    <source>
        <dbReference type="Proteomes" id="UP000799539"/>
    </source>
</evidence>
<dbReference type="OrthoDB" id="10505218at2759"/>
<evidence type="ECO:0000313" key="1">
    <source>
        <dbReference type="EMBL" id="KAF2212609.1"/>
    </source>
</evidence>
<name>A0A6A6FGM2_9PEZI</name>
<organism evidence="1 2">
    <name type="scientific">Cercospora zeae-maydis SCOH1-5</name>
    <dbReference type="NCBI Taxonomy" id="717836"/>
    <lineage>
        <taxon>Eukaryota</taxon>
        <taxon>Fungi</taxon>
        <taxon>Dikarya</taxon>
        <taxon>Ascomycota</taxon>
        <taxon>Pezizomycotina</taxon>
        <taxon>Dothideomycetes</taxon>
        <taxon>Dothideomycetidae</taxon>
        <taxon>Mycosphaerellales</taxon>
        <taxon>Mycosphaerellaceae</taxon>
        <taxon>Cercospora</taxon>
    </lineage>
</organism>
<reference evidence="1" key="1">
    <citation type="journal article" date="2020" name="Stud. Mycol.">
        <title>101 Dothideomycetes genomes: a test case for predicting lifestyles and emergence of pathogens.</title>
        <authorList>
            <person name="Haridas S."/>
            <person name="Albert R."/>
            <person name="Binder M."/>
            <person name="Bloem J."/>
            <person name="Labutti K."/>
            <person name="Salamov A."/>
            <person name="Andreopoulos B."/>
            <person name="Baker S."/>
            <person name="Barry K."/>
            <person name="Bills G."/>
            <person name="Bluhm B."/>
            <person name="Cannon C."/>
            <person name="Castanera R."/>
            <person name="Culley D."/>
            <person name="Daum C."/>
            <person name="Ezra D."/>
            <person name="Gonzalez J."/>
            <person name="Henrissat B."/>
            <person name="Kuo A."/>
            <person name="Liang C."/>
            <person name="Lipzen A."/>
            <person name="Lutzoni F."/>
            <person name="Magnuson J."/>
            <person name="Mondo S."/>
            <person name="Nolan M."/>
            <person name="Ohm R."/>
            <person name="Pangilinan J."/>
            <person name="Park H.-J."/>
            <person name="Ramirez L."/>
            <person name="Alfaro M."/>
            <person name="Sun H."/>
            <person name="Tritt A."/>
            <person name="Yoshinaga Y."/>
            <person name="Zwiers L.-H."/>
            <person name="Turgeon B."/>
            <person name="Goodwin S."/>
            <person name="Spatafora J."/>
            <person name="Crous P."/>
            <person name="Grigoriev I."/>
        </authorList>
    </citation>
    <scope>NUCLEOTIDE SEQUENCE</scope>
    <source>
        <strain evidence="1">SCOH1-5</strain>
    </source>
</reference>
<dbReference type="Proteomes" id="UP000799539">
    <property type="component" value="Unassembled WGS sequence"/>
</dbReference>
<protein>
    <submittedName>
        <fullName evidence="1">Uncharacterized protein</fullName>
    </submittedName>
</protein>
<dbReference type="EMBL" id="ML992672">
    <property type="protein sequence ID" value="KAF2212609.1"/>
    <property type="molecule type" value="Genomic_DNA"/>
</dbReference>
<proteinExistence type="predicted"/>
<accession>A0A6A6FGM2</accession>
<dbReference type="AlphaFoldDB" id="A0A6A6FGM2"/>
<gene>
    <name evidence="1" type="ORF">CERZMDRAFT_97107</name>
</gene>